<dbReference type="EMBL" id="JBHTAS010000001">
    <property type="protein sequence ID" value="MFC7142064.1"/>
    <property type="molecule type" value="Genomic_DNA"/>
</dbReference>
<evidence type="ECO:0000256" key="1">
    <source>
        <dbReference type="PIRNR" id="PIRNR026802"/>
    </source>
</evidence>
<dbReference type="PANTHER" id="PTHR42201">
    <property type="entry name" value="TAXIS PROTEIN"/>
    <property type="match status" value="1"/>
</dbReference>
<dbReference type="InterPro" id="IPR007381">
    <property type="entry name" value="CheF1/F2"/>
</dbReference>
<comment type="caution">
    <text evidence="2">The sequence shown here is derived from an EMBL/GenBank/DDBJ whole genome shotgun (WGS) entry which is preliminary data.</text>
</comment>
<name>A0ABD5Y413_9EURY</name>
<dbReference type="Proteomes" id="UP001596432">
    <property type="component" value="Unassembled WGS sequence"/>
</dbReference>
<keyword evidence="3" id="KW-1185">Reference proteome</keyword>
<protein>
    <recommendedName>
        <fullName evidence="1">Taxis protein CheF</fullName>
    </recommendedName>
</protein>
<organism evidence="2 3">
    <name type="scientific">Halosimplex aquaticum</name>
    <dbReference type="NCBI Taxonomy" id="3026162"/>
    <lineage>
        <taxon>Archaea</taxon>
        <taxon>Methanobacteriati</taxon>
        <taxon>Methanobacteriota</taxon>
        <taxon>Stenosarchaea group</taxon>
        <taxon>Halobacteria</taxon>
        <taxon>Halobacteriales</taxon>
        <taxon>Haloarculaceae</taxon>
        <taxon>Halosimplex</taxon>
    </lineage>
</organism>
<proteinExistence type="predicted"/>
<gene>
    <name evidence="2" type="ORF">ACFQMA_19790</name>
</gene>
<dbReference type="AlphaFoldDB" id="A0ABD5Y413"/>
<dbReference type="PANTHER" id="PTHR42201:SF1">
    <property type="entry name" value="TAXIS PROTEIN"/>
    <property type="match status" value="1"/>
</dbReference>
<dbReference type="RefSeq" id="WP_274323138.1">
    <property type="nucleotide sequence ID" value="NZ_CP118158.1"/>
</dbReference>
<evidence type="ECO:0000313" key="2">
    <source>
        <dbReference type="EMBL" id="MFC7142064.1"/>
    </source>
</evidence>
<evidence type="ECO:0000313" key="3">
    <source>
        <dbReference type="Proteomes" id="UP001596432"/>
    </source>
</evidence>
<dbReference type="Pfam" id="PF04283">
    <property type="entry name" value="CheF-arch"/>
    <property type="match status" value="1"/>
</dbReference>
<sequence length="289" mass="31309">MSESVIADFVASFNSEASARAEPVKGRILLSEKRLVLAGDEGKVTIPLTSIFDIAVGHVPDGLGEFFSSTVTIAFERSGKRMVAAVEADDDKIEKFTTVLFKAVLNGTDVTVKHPARVGGRVTDESFVPAKLFLKPEAVRFRRADDTVDIDLSTVNDFDRLTREINGTEQPVLAVRHLDGGQATLSLAAMDSPRKMSILGRFLRLEYSDLMADLEDVSLSEEQVELLVAVYSTGPGVSLASVLDMESSQLTMVLNDLKADDLVVDADEGPKLTPKGRVVVSKHLEDVNS</sequence>
<keyword evidence="1" id="KW-0145">Chemotaxis</keyword>
<reference evidence="2 3" key="1">
    <citation type="journal article" date="2019" name="Int. J. Syst. Evol. Microbiol.">
        <title>The Global Catalogue of Microorganisms (GCM) 10K type strain sequencing project: providing services to taxonomists for standard genome sequencing and annotation.</title>
        <authorList>
            <consortium name="The Broad Institute Genomics Platform"/>
            <consortium name="The Broad Institute Genome Sequencing Center for Infectious Disease"/>
            <person name="Wu L."/>
            <person name="Ma J."/>
        </authorList>
    </citation>
    <scope>NUCLEOTIDE SEQUENCE [LARGE SCALE GENOMIC DNA]</scope>
    <source>
        <strain evidence="2 3">XZYJT29</strain>
    </source>
</reference>
<accession>A0ABD5Y413</accession>
<dbReference type="GeneID" id="78822398"/>
<comment type="function">
    <text evidence="1">Involved in taxis signal transduction.</text>
</comment>
<comment type="subunit">
    <text evidence="1">Interacts with chemotaxis (Che) proteins as well as flagella accessory (Fla) proteins.</text>
</comment>
<dbReference type="PIRSF" id="PIRSF026802">
    <property type="entry name" value="UCP026802"/>
    <property type="match status" value="1"/>
</dbReference>
<dbReference type="GO" id="GO:0006935">
    <property type="term" value="P:chemotaxis"/>
    <property type="evidence" value="ECO:0007669"/>
    <property type="project" value="UniProtKB-UniRule"/>
</dbReference>